<dbReference type="VEuPathDB" id="FungiDB:SPRG_09945"/>
<dbReference type="KEGG" id="spar:SPRG_09945"/>
<evidence type="ECO:0000256" key="1">
    <source>
        <dbReference type="SAM" id="MobiDB-lite"/>
    </source>
</evidence>
<organism evidence="2 3">
    <name type="scientific">Saprolegnia parasitica (strain CBS 223.65)</name>
    <dbReference type="NCBI Taxonomy" id="695850"/>
    <lineage>
        <taxon>Eukaryota</taxon>
        <taxon>Sar</taxon>
        <taxon>Stramenopiles</taxon>
        <taxon>Oomycota</taxon>
        <taxon>Saprolegniomycetes</taxon>
        <taxon>Saprolegniales</taxon>
        <taxon>Saprolegniaceae</taxon>
        <taxon>Saprolegnia</taxon>
    </lineage>
</organism>
<reference evidence="2 3" key="1">
    <citation type="journal article" date="2013" name="PLoS Genet.">
        <title>Distinctive expansion of potential virulence genes in the genome of the oomycete fish pathogen Saprolegnia parasitica.</title>
        <authorList>
            <person name="Jiang R.H."/>
            <person name="de Bruijn I."/>
            <person name="Haas B.J."/>
            <person name="Belmonte R."/>
            <person name="Lobach L."/>
            <person name="Christie J."/>
            <person name="van den Ackerveken G."/>
            <person name="Bottin A."/>
            <person name="Bulone V."/>
            <person name="Diaz-Moreno S.M."/>
            <person name="Dumas B."/>
            <person name="Fan L."/>
            <person name="Gaulin E."/>
            <person name="Govers F."/>
            <person name="Grenville-Briggs L.J."/>
            <person name="Horner N.R."/>
            <person name="Levin J.Z."/>
            <person name="Mammella M."/>
            <person name="Meijer H.J."/>
            <person name="Morris P."/>
            <person name="Nusbaum C."/>
            <person name="Oome S."/>
            <person name="Phillips A.J."/>
            <person name="van Rooyen D."/>
            <person name="Rzeszutek E."/>
            <person name="Saraiva M."/>
            <person name="Secombes C.J."/>
            <person name="Seidl M.F."/>
            <person name="Snel B."/>
            <person name="Stassen J.H."/>
            <person name="Sykes S."/>
            <person name="Tripathy S."/>
            <person name="van den Berg H."/>
            <person name="Vega-Arreguin J.C."/>
            <person name="Wawra S."/>
            <person name="Young S.K."/>
            <person name="Zeng Q."/>
            <person name="Dieguez-Uribeondo J."/>
            <person name="Russ C."/>
            <person name="Tyler B.M."/>
            <person name="van West P."/>
        </authorList>
    </citation>
    <scope>NUCLEOTIDE SEQUENCE [LARGE SCALE GENOMIC DNA]</scope>
    <source>
        <strain evidence="2 3">CBS 223.65</strain>
    </source>
</reference>
<dbReference type="Proteomes" id="UP000030745">
    <property type="component" value="Unassembled WGS sequence"/>
</dbReference>
<dbReference type="AlphaFoldDB" id="A0A067C8L5"/>
<gene>
    <name evidence="2" type="ORF">SPRG_09945</name>
</gene>
<protein>
    <submittedName>
        <fullName evidence="2">Uncharacterized protein</fullName>
    </submittedName>
</protein>
<evidence type="ECO:0000313" key="3">
    <source>
        <dbReference type="Proteomes" id="UP000030745"/>
    </source>
</evidence>
<dbReference type="EMBL" id="KK583257">
    <property type="protein sequence ID" value="KDO23137.1"/>
    <property type="molecule type" value="Genomic_DNA"/>
</dbReference>
<dbReference type="GeneID" id="24132082"/>
<dbReference type="RefSeq" id="XP_012206089.1">
    <property type="nucleotide sequence ID" value="XM_012350699.1"/>
</dbReference>
<accession>A0A067C8L5</accession>
<feature type="compositionally biased region" description="Basic and acidic residues" evidence="1">
    <location>
        <begin position="57"/>
        <end position="76"/>
    </location>
</feature>
<proteinExistence type="predicted"/>
<feature type="region of interest" description="Disordered" evidence="1">
    <location>
        <begin position="54"/>
        <end position="76"/>
    </location>
</feature>
<evidence type="ECO:0000313" key="2">
    <source>
        <dbReference type="EMBL" id="KDO23137.1"/>
    </source>
</evidence>
<keyword evidence="3" id="KW-1185">Reference proteome</keyword>
<sequence length="93" mass="10307">MASLQKTTPLRAVKAPRGAASQDLTRAMAYQNHLLEIQLAECQRELLRCQQRLAAGRSDESRPEEPSPEALHDHETKTLSCYFGAVSNNAQSI</sequence>
<name>A0A067C8L5_SAPPC</name>